<accession>A0AAJ6VV83</accession>
<organism evidence="2 3">
    <name type="scientific">Galendromus occidentalis</name>
    <name type="common">western predatory mite</name>
    <dbReference type="NCBI Taxonomy" id="34638"/>
    <lineage>
        <taxon>Eukaryota</taxon>
        <taxon>Metazoa</taxon>
        <taxon>Ecdysozoa</taxon>
        <taxon>Arthropoda</taxon>
        <taxon>Chelicerata</taxon>
        <taxon>Arachnida</taxon>
        <taxon>Acari</taxon>
        <taxon>Parasitiformes</taxon>
        <taxon>Mesostigmata</taxon>
        <taxon>Gamasina</taxon>
        <taxon>Phytoseioidea</taxon>
        <taxon>Phytoseiidae</taxon>
        <taxon>Typhlodrominae</taxon>
        <taxon>Galendromus</taxon>
    </lineage>
</organism>
<evidence type="ECO:0000259" key="1">
    <source>
        <dbReference type="Pfam" id="PF01553"/>
    </source>
</evidence>
<dbReference type="Proteomes" id="UP000694867">
    <property type="component" value="Unplaced"/>
</dbReference>
<reference evidence="3" key="1">
    <citation type="submission" date="2025-08" db="UniProtKB">
        <authorList>
            <consortium name="RefSeq"/>
        </authorList>
    </citation>
    <scope>IDENTIFICATION</scope>
</reference>
<keyword evidence="3" id="KW-0472">Membrane</keyword>
<dbReference type="InterPro" id="IPR002123">
    <property type="entry name" value="Plipid/glycerol_acylTrfase"/>
</dbReference>
<dbReference type="GeneID" id="100898235"/>
<protein>
    <submittedName>
        <fullName evidence="3">Transmembrane protein 68</fullName>
    </submittedName>
</protein>
<dbReference type="PANTHER" id="PTHR22753:SF23">
    <property type="entry name" value="TRANSMEMBRANE PROTEIN 68"/>
    <property type="match status" value="1"/>
</dbReference>
<proteinExistence type="predicted"/>
<dbReference type="PANTHER" id="PTHR22753">
    <property type="entry name" value="TRANSMEMBRANE PROTEIN 68"/>
    <property type="match status" value="1"/>
</dbReference>
<gene>
    <name evidence="3" type="primary">LOC100898235</name>
</gene>
<sequence>MHGFEVHGYENLPKGGAMLALFHGPAIPTDLFFMMCLSYLRDGRLLGSSTEKSYFENPFLKQFWKLLGCSSGRQEFLEDLKNGHLRGVAPGGGHEAMFSKNYKLVWRSRSGFAEVAKEAGVPVVPMFTRNIQHGLLQLEFLRSETVQRWYSSTRFPIIIPTFYLPVKMRTYLGKPLLCGPDEEPEAFALRCKRAVEDLRDKHQPPEQTYWGALMERLR</sequence>
<feature type="domain" description="Phospholipid/glycerol acyltransferase" evidence="1">
    <location>
        <begin position="4"/>
        <end position="126"/>
    </location>
</feature>
<name>A0AAJ6VV83_9ACAR</name>
<dbReference type="GO" id="GO:0016746">
    <property type="term" value="F:acyltransferase activity"/>
    <property type="evidence" value="ECO:0007669"/>
    <property type="project" value="InterPro"/>
</dbReference>
<evidence type="ECO:0000313" key="3">
    <source>
        <dbReference type="RefSeq" id="XP_003737357.1"/>
    </source>
</evidence>
<dbReference type="KEGG" id="goe:100898235"/>
<keyword evidence="2" id="KW-1185">Reference proteome</keyword>
<dbReference type="RefSeq" id="XP_003737357.1">
    <property type="nucleotide sequence ID" value="XM_003737309.1"/>
</dbReference>
<evidence type="ECO:0000313" key="2">
    <source>
        <dbReference type="Proteomes" id="UP000694867"/>
    </source>
</evidence>
<keyword evidence="3" id="KW-0812">Transmembrane</keyword>
<dbReference type="AlphaFoldDB" id="A0AAJ6VV83"/>
<dbReference type="GO" id="GO:0016020">
    <property type="term" value="C:membrane"/>
    <property type="evidence" value="ECO:0007669"/>
    <property type="project" value="TreeGrafter"/>
</dbReference>
<dbReference type="Pfam" id="PF01553">
    <property type="entry name" value="Acyltransferase"/>
    <property type="match status" value="1"/>
</dbReference>
<dbReference type="SUPFAM" id="SSF69593">
    <property type="entry name" value="Glycerol-3-phosphate (1)-acyltransferase"/>
    <property type="match status" value="1"/>
</dbReference>